<dbReference type="Pfam" id="PF10338">
    <property type="entry name" value="YBL028C_N"/>
    <property type="match status" value="1"/>
</dbReference>
<dbReference type="EMBL" id="JANBQF010000635">
    <property type="protein sequence ID" value="KAJ1999829.1"/>
    <property type="molecule type" value="Genomic_DNA"/>
</dbReference>
<dbReference type="AlphaFoldDB" id="A0A9W8B8L7"/>
<dbReference type="InterPro" id="IPR019434">
    <property type="entry name" value="DUF2423"/>
</dbReference>
<name>A0A9W8B8L7_9FUNG</name>
<gene>
    <name evidence="3" type="ORF">H4R26_004900</name>
</gene>
<accession>A0A9W8B8L7</accession>
<evidence type="ECO:0000259" key="2">
    <source>
        <dbReference type="Pfam" id="PF10338"/>
    </source>
</evidence>
<feature type="domain" description="DUF2423" evidence="2">
    <location>
        <begin position="1"/>
        <end position="38"/>
    </location>
</feature>
<sequence>MAKSVRSKSKIKSRNILRKTLFGPREEERIQRLAAKQVVEAATVTETETAAKMDEEAPDAEMEGTEKPTTLHRRKRRTPSTNGRVVVRNKKGRVLSRNSVKWVKQPRFKK</sequence>
<proteinExistence type="predicted"/>
<evidence type="ECO:0000313" key="3">
    <source>
        <dbReference type="EMBL" id="KAJ1999829.1"/>
    </source>
</evidence>
<organism evidence="3 4">
    <name type="scientific">Coemansia thaxteri</name>
    <dbReference type="NCBI Taxonomy" id="2663907"/>
    <lineage>
        <taxon>Eukaryota</taxon>
        <taxon>Fungi</taxon>
        <taxon>Fungi incertae sedis</taxon>
        <taxon>Zoopagomycota</taxon>
        <taxon>Kickxellomycotina</taxon>
        <taxon>Kickxellomycetes</taxon>
        <taxon>Kickxellales</taxon>
        <taxon>Kickxellaceae</taxon>
        <taxon>Coemansia</taxon>
    </lineage>
</organism>
<reference evidence="3" key="1">
    <citation type="submission" date="2022-07" db="EMBL/GenBank/DDBJ databases">
        <title>Phylogenomic reconstructions and comparative analyses of Kickxellomycotina fungi.</title>
        <authorList>
            <person name="Reynolds N.K."/>
            <person name="Stajich J.E."/>
            <person name="Barry K."/>
            <person name="Grigoriev I.V."/>
            <person name="Crous P."/>
            <person name="Smith M.E."/>
        </authorList>
    </citation>
    <scope>NUCLEOTIDE SEQUENCE</scope>
    <source>
        <strain evidence="3">IMI 214461</strain>
    </source>
</reference>
<evidence type="ECO:0000256" key="1">
    <source>
        <dbReference type="SAM" id="MobiDB-lite"/>
    </source>
</evidence>
<dbReference type="OrthoDB" id="4087970at2759"/>
<keyword evidence="4" id="KW-1185">Reference proteome</keyword>
<evidence type="ECO:0000313" key="4">
    <source>
        <dbReference type="Proteomes" id="UP001150907"/>
    </source>
</evidence>
<comment type="caution">
    <text evidence="3">The sequence shown here is derived from an EMBL/GenBank/DDBJ whole genome shotgun (WGS) entry which is preliminary data.</text>
</comment>
<protein>
    <recommendedName>
        <fullName evidence="2">DUF2423 domain-containing protein</fullName>
    </recommendedName>
</protein>
<dbReference type="Proteomes" id="UP001150907">
    <property type="component" value="Unassembled WGS sequence"/>
</dbReference>
<feature type="region of interest" description="Disordered" evidence="1">
    <location>
        <begin position="46"/>
        <end position="92"/>
    </location>
</feature>